<dbReference type="Pfam" id="PF19062">
    <property type="entry name" value="DUF5758"/>
    <property type="match status" value="1"/>
</dbReference>
<dbReference type="EMBL" id="FQVI01000005">
    <property type="protein sequence ID" value="SHE76272.1"/>
    <property type="molecule type" value="Genomic_DNA"/>
</dbReference>
<dbReference type="OrthoDB" id="2989145at2"/>
<dbReference type="InterPro" id="IPR043919">
    <property type="entry name" value="DUF5758"/>
</dbReference>
<dbReference type="InterPro" id="IPR051082">
    <property type="entry name" value="Pentapeptide-BTB/POZ_domain"/>
</dbReference>
<dbReference type="STRING" id="1122155.SAMN02745158_01498"/>
<dbReference type="Gene3D" id="2.160.20.80">
    <property type="entry name" value="E3 ubiquitin-protein ligase SopA"/>
    <property type="match status" value="1"/>
</dbReference>
<dbReference type="InterPro" id="IPR001646">
    <property type="entry name" value="5peptide_repeat"/>
</dbReference>
<dbReference type="AlphaFoldDB" id="A0A1M4W5M6"/>
<dbReference type="Proteomes" id="UP000184245">
    <property type="component" value="Unassembled WGS sequence"/>
</dbReference>
<accession>A0A1M4W5M6</accession>
<sequence length="233" mass="26560">MRSYTKEELGKILKERKQGQVLELRESSFEDMDLSGWDLGNIDFGWSNFKNVRLDGAIFRNADLSNTYFPGCSLRRVDFTGADLAGTTMRFCDLSYSCICGANLFSGVFEGAVLTGLEADENTRFYRMPCPESGAFVAYKKCFDFRIVQLLVPADARRCSATNRACRCDKAKVLSIKSVDETQSFPEARSYVDENFVYRVGEVSRVEDFNPDRWVESTTGIHFWMTREEAVNY</sequence>
<keyword evidence="2" id="KW-1185">Reference proteome</keyword>
<organism evidence="1 2">
    <name type="scientific">Lactonifactor longoviformis DSM 17459</name>
    <dbReference type="NCBI Taxonomy" id="1122155"/>
    <lineage>
        <taxon>Bacteria</taxon>
        <taxon>Bacillati</taxon>
        <taxon>Bacillota</taxon>
        <taxon>Clostridia</taxon>
        <taxon>Eubacteriales</taxon>
        <taxon>Clostridiaceae</taxon>
        <taxon>Lactonifactor</taxon>
    </lineage>
</organism>
<proteinExistence type="predicted"/>
<dbReference type="SUPFAM" id="SSF141571">
    <property type="entry name" value="Pentapeptide repeat-like"/>
    <property type="match status" value="1"/>
</dbReference>
<dbReference type="RefSeq" id="WP_072850459.1">
    <property type="nucleotide sequence ID" value="NZ_FQVI01000005.1"/>
</dbReference>
<evidence type="ECO:0000313" key="2">
    <source>
        <dbReference type="Proteomes" id="UP000184245"/>
    </source>
</evidence>
<reference evidence="1 2" key="1">
    <citation type="submission" date="2016-11" db="EMBL/GenBank/DDBJ databases">
        <authorList>
            <person name="Jaros S."/>
            <person name="Januszkiewicz K."/>
            <person name="Wedrychowicz H."/>
        </authorList>
    </citation>
    <scope>NUCLEOTIDE SEQUENCE [LARGE SCALE GENOMIC DNA]</scope>
    <source>
        <strain evidence="1 2">DSM 17459</strain>
    </source>
</reference>
<protein>
    <submittedName>
        <fullName evidence="1">Pentapeptide repeat-containing protein</fullName>
    </submittedName>
</protein>
<dbReference type="PANTHER" id="PTHR14136:SF17">
    <property type="entry name" value="BTB_POZ DOMAIN-CONTAINING PROTEIN KCTD9"/>
    <property type="match status" value="1"/>
</dbReference>
<dbReference type="Pfam" id="PF13599">
    <property type="entry name" value="Pentapeptide_4"/>
    <property type="match status" value="1"/>
</dbReference>
<evidence type="ECO:0000313" key="1">
    <source>
        <dbReference type="EMBL" id="SHE76272.1"/>
    </source>
</evidence>
<dbReference type="PANTHER" id="PTHR14136">
    <property type="entry name" value="BTB_POZ DOMAIN-CONTAINING PROTEIN KCTD9"/>
    <property type="match status" value="1"/>
</dbReference>
<gene>
    <name evidence="1" type="ORF">SAMN02745158_01498</name>
</gene>
<name>A0A1M4W5M6_9CLOT</name>